<dbReference type="Pfam" id="PF00156">
    <property type="entry name" value="Pribosyltran"/>
    <property type="match status" value="1"/>
</dbReference>
<dbReference type="GO" id="GO:0032264">
    <property type="term" value="P:IMP salvage"/>
    <property type="evidence" value="ECO:0007669"/>
    <property type="project" value="TreeGrafter"/>
</dbReference>
<evidence type="ECO:0000256" key="1">
    <source>
        <dbReference type="ARBA" id="ARBA00004676"/>
    </source>
</evidence>
<dbReference type="RefSeq" id="WP_245831797.1">
    <property type="nucleotide sequence ID" value="NZ_CP022535.1"/>
</dbReference>
<comment type="catalytic activity">
    <reaction evidence="3">
        <text>GMP + diphosphate = guanine + 5-phospho-alpha-D-ribose 1-diphosphate</text>
        <dbReference type="Rhea" id="RHEA:25424"/>
        <dbReference type="ChEBI" id="CHEBI:16235"/>
        <dbReference type="ChEBI" id="CHEBI:33019"/>
        <dbReference type="ChEBI" id="CHEBI:58017"/>
        <dbReference type="ChEBI" id="CHEBI:58115"/>
        <dbReference type="EC" id="2.4.2.8"/>
    </reaction>
    <physiologicalReaction direction="right-to-left" evidence="3">
        <dbReference type="Rhea" id="RHEA:25426"/>
    </physiologicalReaction>
</comment>
<dbReference type="PANTHER" id="PTHR43340">
    <property type="entry name" value="HYPOXANTHINE-GUANINE PHOSPHORIBOSYLTRANSFERASE"/>
    <property type="match status" value="1"/>
</dbReference>
<keyword evidence="7" id="KW-0328">Glycosyltransferase</keyword>
<keyword evidence="5" id="KW-0812">Transmembrane</keyword>
<comment type="catalytic activity">
    <reaction evidence="4">
        <text>IMP + diphosphate = hypoxanthine + 5-phospho-alpha-D-ribose 1-diphosphate</text>
        <dbReference type="Rhea" id="RHEA:17973"/>
        <dbReference type="ChEBI" id="CHEBI:17368"/>
        <dbReference type="ChEBI" id="CHEBI:33019"/>
        <dbReference type="ChEBI" id="CHEBI:58017"/>
        <dbReference type="ChEBI" id="CHEBI:58053"/>
        <dbReference type="EC" id="2.4.2.8"/>
    </reaction>
    <physiologicalReaction direction="right-to-left" evidence="4">
        <dbReference type="Rhea" id="RHEA:17975"/>
    </physiologicalReaction>
</comment>
<evidence type="ECO:0000256" key="3">
    <source>
        <dbReference type="ARBA" id="ARBA00048811"/>
    </source>
</evidence>
<dbReference type="GO" id="GO:0032263">
    <property type="term" value="P:GMP salvage"/>
    <property type="evidence" value="ECO:0007669"/>
    <property type="project" value="TreeGrafter"/>
</dbReference>
<dbReference type="EMBL" id="CP022535">
    <property type="protein sequence ID" value="ASP28071.1"/>
    <property type="molecule type" value="Genomic_DNA"/>
</dbReference>
<protein>
    <recommendedName>
        <fullName evidence="2">Hypoxanthine-guanine phosphoribosyltransferase</fullName>
    </recommendedName>
</protein>
<evidence type="ECO:0000256" key="5">
    <source>
        <dbReference type="SAM" id="Phobius"/>
    </source>
</evidence>
<dbReference type="KEGG" id="scou:SCORR_v1c02970"/>
<dbReference type="InterPro" id="IPR000836">
    <property type="entry name" value="PRTase_dom"/>
</dbReference>
<dbReference type="InterPro" id="IPR050408">
    <property type="entry name" value="HGPRT"/>
</dbReference>
<keyword evidence="7" id="KW-0808">Transferase</keyword>
<dbReference type="Proteomes" id="UP000203229">
    <property type="component" value="Chromosome"/>
</dbReference>
<keyword evidence="8" id="KW-1185">Reference proteome</keyword>
<dbReference type="InterPro" id="IPR029057">
    <property type="entry name" value="PRTase-like"/>
</dbReference>
<evidence type="ECO:0000313" key="8">
    <source>
        <dbReference type="Proteomes" id="UP000203229"/>
    </source>
</evidence>
<dbReference type="GO" id="GO:0005829">
    <property type="term" value="C:cytosol"/>
    <property type="evidence" value="ECO:0007669"/>
    <property type="project" value="TreeGrafter"/>
</dbReference>
<proteinExistence type="predicted"/>
<gene>
    <name evidence="7" type="primary">hprT</name>
    <name evidence="7" type="ORF">SCORR_v1c02970</name>
</gene>
<dbReference type="GO" id="GO:0006178">
    <property type="term" value="P:guanine salvage"/>
    <property type="evidence" value="ECO:0007669"/>
    <property type="project" value="TreeGrafter"/>
</dbReference>
<keyword evidence="5" id="KW-1133">Transmembrane helix</keyword>
<dbReference type="GO" id="GO:0004422">
    <property type="term" value="F:hypoxanthine phosphoribosyltransferase activity"/>
    <property type="evidence" value="ECO:0007669"/>
    <property type="project" value="TreeGrafter"/>
</dbReference>
<sequence>MIDNNKFELLISKEEIHKKISEYADKLNKKYSGKTLTVIAILNGAIFFFTDLLKKLNFPIKMDTITVSSYDGIKSTDDLNYHKKLVKPIVENEDVLIIEDIIDTGKTMNSVYEYIKSLNPKSLELVVLASKSDTKNKFNYDYESLFVVPDKYIVGYGFAIDDLYRQLEDIYIMKD</sequence>
<comment type="pathway">
    <text evidence="1">Purine metabolism; GMP biosynthesis via salvage pathway; GMP from guanine: step 1/1.</text>
</comment>
<dbReference type="PANTHER" id="PTHR43340:SF1">
    <property type="entry name" value="HYPOXANTHINE PHOSPHORIBOSYLTRANSFERASE"/>
    <property type="match status" value="1"/>
</dbReference>
<dbReference type="CDD" id="cd06223">
    <property type="entry name" value="PRTases_typeI"/>
    <property type="match status" value="1"/>
</dbReference>
<dbReference type="AlphaFoldDB" id="A0A222ENR2"/>
<accession>A0A222ENR2</accession>
<feature type="domain" description="Phosphoribosyltransferase" evidence="6">
    <location>
        <begin position="14"/>
        <end position="148"/>
    </location>
</feature>
<evidence type="ECO:0000256" key="4">
    <source>
        <dbReference type="ARBA" id="ARBA00049402"/>
    </source>
</evidence>
<dbReference type="SUPFAM" id="SSF53271">
    <property type="entry name" value="PRTase-like"/>
    <property type="match status" value="1"/>
</dbReference>
<reference evidence="7 8" key="1">
    <citation type="submission" date="2017-07" db="EMBL/GenBank/DDBJ databases">
        <title>Complete genome sequence of Spiroplasma corruscae EC-1 (DSM 19793).</title>
        <authorList>
            <person name="Tsai Y.-M."/>
            <person name="Lo W.-S."/>
            <person name="Kuo C.-H."/>
        </authorList>
    </citation>
    <scope>NUCLEOTIDE SEQUENCE [LARGE SCALE GENOMIC DNA]</scope>
    <source>
        <strain evidence="7 8">EC-1</strain>
    </source>
</reference>
<dbReference type="GO" id="GO:0046100">
    <property type="term" value="P:hypoxanthine metabolic process"/>
    <property type="evidence" value="ECO:0007669"/>
    <property type="project" value="TreeGrafter"/>
</dbReference>
<dbReference type="Gene3D" id="3.40.50.2020">
    <property type="match status" value="1"/>
</dbReference>
<name>A0A222ENR2_9MOLU</name>
<dbReference type="GO" id="GO:0000287">
    <property type="term" value="F:magnesium ion binding"/>
    <property type="evidence" value="ECO:0007669"/>
    <property type="project" value="TreeGrafter"/>
</dbReference>
<keyword evidence="5" id="KW-0472">Membrane</keyword>
<evidence type="ECO:0000256" key="2">
    <source>
        <dbReference type="ARBA" id="ARBA00022099"/>
    </source>
</evidence>
<feature type="transmembrane region" description="Helical" evidence="5">
    <location>
        <begin position="35"/>
        <end position="53"/>
    </location>
</feature>
<evidence type="ECO:0000313" key="7">
    <source>
        <dbReference type="EMBL" id="ASP28071.1"/>
    </source>
</evidence>
<organism evidence="7 8">
    <name type="scientific">Spiroplasma corruscae</name>
    <dbReference type="NCBI Taxonomy" id="216934"/>
    <lineage>
        <taxon>Bacteria</taxon>
        <taxon>Bacillati</taxon>
        <taxon>Mycoplasmatota</taxon>
        <taxon>Mollicutes</taxon>
        <taxon>Entomoplasmatales</taxon>
        <taxon>Spiroplasmataceae</taxon>
        <taxon>Spiroplasma</taxon>
    </lineage>
</organism>
<evidence type="ECO:0000259" key="6">
    <source>
        <dbReference type="Pfam" id="PF00156"/>
    </source>
</evidence>